<evidence type="ECO:0000313" key="4">
    <source>
        <dbReference type="Proteomes" id="UP000184465"/>
    </source>
</evidence>
<protein>
    <submittedName>
        <fullName evidence="3">RAMP superfamily protein</fullName>
    </submittedName>
</protein>
<dbReference type="GO" id="GO:0051607">
    <property type="term" value="P:defense response to virus"/>
    <property type="evidence" value="ECO:0007669"/>
    <property type="project" value="UniProtKB-KW"/>
</dbReference>
<name>A0A1M6QTC7_PARC5</name>
<feature type="domain" description="CRISPR type III-associated protein" evidence="2">
    <location>
        <begin position="155"/>
        <end position="323"/>
    </location>
</feature>
<dbReference type="PANTHER" id="PTHR39965">
    <property type="entry name" value="CRISPR SYSTEM CMR SUBUNIT CMR6"/>
    <property type="match status" value="1"/>
</dbReference>
<dbReference type="Proteomes" id="UP000184465">
    <property type="component" value="Unassembled WGS sequence"/>
</dbReference>
<dbReference type="STRING" id="1121301.SAMN02745912_02716"/>
<dbReference type="AlphaFoldDB" id="A0A1M6QTC7"/>
<keyword evidence="1" id="KW-0051">Antiviral defense</keyword>
<proteinExistence type="predicted"/>
<dbReference type="EMBL" id="FRAG01000038">
    <property type="protein sequence ID" value="SHK23358.1"/>
    <property type="molecule type" value="Genomic_DNA"/>
</dbReference>
<dbReference type="PANTHER" id="PTHR39965:SF1">
    <property type="entry name" value="CRISPR SYSTEM CMR SUBUNIT CMR6"/>
    <property type="match status" value="1"/>
</dbReference>
<dbReference type="NCBIfam" id="TIGR01898">
    <property type="entry name" value="cas_TM1791_cmr6"/>
    <property type="match status" value="1"/>
</dbReference>
<sequence length="336" mass="39624">MASIKELLDNDTKIKLEKEYGIKEQDNGEKDEKKKTKAKNLLKEECSYLNMQCYRNSDVNKNKDIEKKEKEIKKNPLCKNIKIPTINGEKEIENFNLMYNKLIHYDCKEDKIKPCNLTVEKVYYYDKIHSYLSNKSYIFEKLGYKTIVENLIRSLHSPMVIGLGEVSVRETSIKFDHIYGIPYIPASTLKGAYRNYMEKEYVFDYEEEKEEYIDIINELFGTEDSEGELIFVDTYPEQGFKIKNDIMNPHYSNYYDEKESPTDDQDTKPIFFLTLQETKFKFRLFIKEEVFNDRKELIKDSFNKFLDSEALGAKKAVGYGYFKVEGSEKGDKRTSS</sequence>
<organism evidence="3 4">
    <name type="scientific">Paramaledivibacter caminithermalis (strain DSM 15212 / CIP 107654 / DViRD3)</name>
    <name type="common">Clostridium caminithermale</name>
    <dbReference type="NCBI Taxonomy" id="1121301"/>
    <lineage>
        <taxon>Bacteria</taxon>
        <taxon>Bacillati</taxon>
        <taxon>Bacillota</taxon>
        <taxon>Clostridia</taxon>
        <taxon>Peptostreptococcales</taxon>
        <taxon>Caminicellaceae</taxon>
        <taxon>Paramaledivibacter</taxon>
    </lineage>
</organism>
<evidence type="ECO:0000259" key="2">
    <source>
        <dbReference type="Pfam" id="PF03787"/>
    </source>
</evidence>
<dbReference type="RefSeq" id="WP_073151084.1">
    <property type="nucleotide sequence ID" value="NZ_FRAG01000038.1"/>
</dbReference>
<accession>A0A1M6QTC7</accession>
<dbReference type="InterPro" id="IPR010172">
    <property type="entry name" value="CRISPR-assoc_prot_TM1791"/>
</dbReference>
<keyword evidence="4" id="KW-1185">Reference proteome</keyword>
<dbReference type="Pfam" id="PF03787">
    <property type="entry name" value="RAMPs"/>
    <property type="match status" value="1"/>
</dbReference>
<gene>
    <name evidence="3" type="ORF">SAMN02745912_02716</name>
</gene>
<dbReference type="InterPro" id="IPR005537">
    <property type="entry name" value="RAMP_III_fam"/>
</dbReference>
<evidence type="ECO:0000256" key="1">
    <source>
        <dbReference type="ARBA" id="ARBA00023118"/>
    </source>
</evidence>
<reference evidence="3 4" key="1">
    <citation type="submission" date="2016-11" db="EMBL/GenBank/DDBJ databases">
        <authorList>
            <person name="Jaros S."/>
            <person name="Januszkiewicz K."/>
            <person name="Wedrychowicz H."/>
        </authorList>
    </citation>
    <scope>NUCLEOTIDE SEQUENCE [LARGE SCALE GENOMIC DNA]</scope>
    <source>
        <strain evidence="3 4">DSM 15212</strain>
    </source>
</reference>
<evidence type="ECO:0000313" key="3">
    <source>
        <dbReference type="EMBL" id="SHK23358.1"/>
    </source>
</evidence>